<feature type="domain" description="ABC transporter" evidence="10">
    <location>
        <begin position="168"/>
        <end position="406"/>
    </location>
</feature>
<evidence type="ECO:0000256" key="8">
    <source>
        <dbReference type="SAM" id="MobiDB-lite"/>
    </source>
</evidence>
<dbReference type="GO" id="GO:0022857">
    <property type="term" value="F:transmembrane transporter activity"/>
    <property type="evidence" value="ECO:0007669"/>
    <property type="project" value="TreeGrafter"/>
</dbReference>
<dbReference type="InterPro" id="IPR003339">
    <property type="entry name" value="ABC/ECF_trnsptr_transmembrane"/>
</dbReference>
<feature type="region of interest" description="Disordered" evidence="8">
    <location>
        <begin position="615"/>
        <end position="655"/>
    </location>
</feature>
<feature type="domain" description="ABC transporter" evidence="10">
    <location>
        <begin position="411"/>
        <end position="633"/>
    </location>
</feature>
<evidence type="ECO:0000313" key="11">
    <source>
        <dbReference type="EMBL" id="GLJ62951.1"/>
    </source>
</evidence>
<dbReference type="CDD" id="cd16914">
    <property type="entry name" value="EcfT"/>
    <property type="match status" value="1"/>
</dbReference>
<feature type="transmembrane region" description="Helical" evidence="9">
    <location>
        <begin position="880"/>
        <end position="900"/>
    </location>
</feature>
<evidence type="ECO:0000256" key="6">
    <source>
        <dbReference type="ARBA" id="ARBA00022989"/>
    </source>
</evidence>
<dbReference type="PANTHER" id="PTHR24220">
    <property type="entry name" value="IMPORT ATP-BINDING PROTEIN"/>
    <property type="match status" value="1"/>
</dbReference>
<keyword evidence="6 9" id="KW-1133">Transmembrane helix</keyword>
<keyword evidence="2" id="KW-0813">Transport</keyword>
<dbReference type="GO" id="GO:0016887">
    <property type="term" value="F:ATP hydrolysis activity"/>
    <property type="evidence" value="ECO:0007669"/>
    <property type="project" value="InterPro"/>
</dbReference>
<dbReference type="PANTHER" id="PTHR24220:SF687">
    <property type="entry name" value="ABC TRANSPORTER ATP-BINDING PROTEIN SCO2324-RELATED"/>
    <property type="match status" value="1"/>
</dbReference>
<evidence type="ECO:0000313" key="12">
    <source>
        <dbReference type="Proteomes" id="UP001142462"/>
    </source>
</evidence>
<evidence type="ECO:0000256" key="7">
    <source>
        <dbReference type="ARBA" id="ARBA00023136"/>
    </source>
</evidence>
<dbReference type="Pfam" id="PF00005">
    <property type="entry name" value="ABC_tran"/>
    <property type="match status" value="2"/>
</dbReference>
<evidence type="ECO:0000256" key="3">
    <source>
        <dbReference type="ARBA" id="ARBA00022692"/>
    </source>
</evidence>
<keyword evidence="7 9" id="KW-0472">Membrane</keyword>
<evidence type="ECO:0000256" key="2">
    <source>
        <dbReference type="ARBA" id="ARBA00022448"/>
    </source>
</evidence>
<comment type="subcellular location">
    <subcellularLocation>
        <location evidence="1">Membrane</location>
        <topology evidence="1">Multi-pass membrane protein</topology>
    </subcellularLocation>
</comment>
<dbReference type="PROSITE" id="PS50893">
    <property type="entry name" value="ABC_TRANSPORTER_2"/>
    <property type="match status" value="2"/>
</dbReference>
<dbReference type="Gene3D" id="1.10.1760.20">
    <property type="match status" value="1"/>
</dbReference>
<evidence type="ECO:0000256" key="1">
    <source>
        <dbReference type="ARBA" id="ARBA00004141"/>
    </source>
</evidence>
<dbReference type="InterPro" id="IPR003593">
    <property type="entry name" value="AAA+_ATPase"/>
</dbReference>
<feature type="transmembrane region" description="Helical" evidence="9">
    <location>
        <begin position="666"/>
        <end position="685"/>
    </location>
</feature>
<dbReference type="SUPFAM" id="SSF52540">
    <property type="entry name" value="P-loop containing nucleoside triphosphate hydrolases"/>
    <property type="match status" value="2"/>
</dbReference>
<evidence type="ECO:0000256" key="4">
    <source>
        <dbReference type="ARBA" id="ARBA00022741"/>
    </source>
</evidence>
<name>A0A9W6LXX8_9MICO</name>
<keyword evidence="3 9" id="KW-0812">Transmembrane</keyword>
<keyword evidence="12" id="KW-1185">Reference proteome</keyword>
<accession>A0A9W6LXX8</accession>
<keyword evidence="4" id="KW-0547">Nucleotide-binding</keyword>
<evidence type="ECO:0000256" key="5">
    <source>
        <dbReference type="ARBA" id="ARBA00022840"/>
    </source>
</evidence>
<sequence>MAAGFIVVRIVYRILFHGADGDGAVLWALPELRLPPPFAHVRLLGEVTADGLADAALSAVPIALVILGIGVLTALVDVPRLLAHGARGRFLGGICRALAIAWATVPSLADAVRAARFAQRLRDERNAARLLAPVLERALERATALSAALELRGYAGRPSPAARAETAVLLDGVRAGFGPVEVVRVDALSLPRASVVCLSGPTGAGKSTLLRLIAGLHTHVDGGWMAGRAEVVGRDRSAVPPRDLARDIGVVLQQPRQAFAAARVADEIGFTLELRGVSAADRRKKVADVAERMGIAHLLERPVRGLSAGEATLVALASAIVDDPALLLVDEPLADLDADFRGRIVALLDALAHRDGMCVVVAEHRMAELASMADLSLRIEDGTAGPADLPSGPERSRAPRRTPPPAGVVALAAHDVTVRRGTRIAVDEASLELHAGEVLVLTGPNGAGKSSLLEALATGAPGVAVAGGARRGVALVPDASDDLLLRDTVAAECRAADRRFRPAQPTAERLAAFLGLEPEGPAFARILRTHPRDLSAGQRRCLAIALQTARSPRALLIDEPTRGLDPAARALVARAVLAEADAGVGVLLATHDAAFAELVADRRLAIADGRVGAPGREGDGVSAHGVSTRSARSTTGGRSLRSPNEPTRSARSTTGGRALAEGAGNLALLALANLVAAGAFLWPLFASALPTEAQAAVPYVAVAVAPLAVIAVLALLDGSVRSAHTLAHLAVLGAVGAAIRIVGTGVGGVEALFVLLILAGRVLGARFGLLLGAVSIGMSALLWGGVGPWLPFQMFACGWVAAGAGLLPRRVRGRVEIAMLCVYGVAASYAFGLIMNMWFWPFAVGAGTGASYAPGAPLAENLASFLVYSLVTSTLSWDTLRAITTVVGLALVGTACLRALRRAKPAVTPRSTSLPGGGRRTRPSTARDAAAAPR</sequence>
<dbReference type="Gene3D" id="3.40.50.300">
    <property type="entry name" value="P-loop containing nucleotide triphosphate hydrolases"/>
    <property type="match status" value="2"/>
</dbReference>
<reference evidence="11" key="1">
    <citation type="journal article" date="2014" name="Int. J. Syst. Evol. Microbiol.">
        <title>Complete genome sequence of Corynebacterium casei LMG S-19264T (=DSM 44701T), isolated from a smear-ripened cheese.</title>
        <authorList>
            <consortium name="US DOE Joint Genome Institute (JGI-PGF)"/>
            <person name="Walter F."/>
            <person name="Albersmeier A."/>
            <person name="Kalinowski J."/>
            <person name="Ruckert C."/>
        </authorList>
    </citation>
    <scope>NUCLEOTIDE SEQUENCE</scope>
    <source>
        <strain evidence="11">VKM Ac-1020</strain>
    </source>
</reference>
<proteinExistence type="predicted"/>
<feature type="transmembrane region" description="Helical" evidence="9">
    <location>
        <begin position="728"/>
        <end position="758"/>
    </location>
</feature>
<dbReference type="GO" id="GO:0005886">
    <property type="term" value="C:plasma membrane"/>
    <property type="evidence" value="ECO:0007669"/>
    <property type="project" value="UniProtKB-ARBA"/>
</dbReference>
<dbReference type="InterPro" id="IPR003439">
    <property type="entry name" value="ABC_transporter-like_ATP-bd"/>
</dbReference>
<feature type="region of interest" description="Disordered" evidence="8">
    <location>
        <begin position="907"/>
        <end position="934"/>
    </location>
</feature>
<dbReference type="InterPro" id="IPR015854">
    <property type="entry name" value="ABC_transpr_LolD-like"/>
</dbReference>
<feature type="transmembrane region" description="Helical" evidence="9">
    <location>
        <begin position="820"/>
        <end position="840"/>
    </location>
</feature>
<feature type="transmembrane region" description="Helical" evidence="9">
    <location>
        <begin position="789"/>
        <end position="808"/>
    </location>
</feature>
<gene>
    <name evidence="11" type="ORF">GCM10017576_30820</name>
</gene>
<dbReference type="InterPro" id="IPR027417">
    <property type="entry name" value="P-loop_NTPase"/>
</dbReference>
<dbReference type="AlphaFoldDB" id="A0A9W6LXX8"/>
<evidence type="ECO:0000259" key="10">
    <source>
        <dbReference type="PROSITE" id="PS50893"/>
    </source>
</evidence>
<feature type="region of interest" description="Disordered" evidence="8">
    <location>
        <begin position="382"/>
        <end position="405"/>
    </location>
</feature>
<organism evidence="11 12">
    <name type="scientific">Microbacterium barkeri</name>
    <dbReference type="NCBI Taxonomy" id="33917"/>
    <lineage>
        <taxon>Bacteria</taxon>
        <taxon>Bacillati</taxon>
        <taxon>Actinomycetota</taxon>
        <taxon>Actinomycetes</taxon>
        <taxon>Micrococcales</taxon>
        <taxon>Microbacteriaceae</taxon>
        <taxon>Microbacterium</taxon>
    </lineage>
</organism>
<comment type="caution">
    <text evidence="11">The sequence shown here is derived from an EMBL/GenBank/DDBJ whole genome shotgun (WGS) entry which is preliminary data.</text>
</comment>
<evidence type="ECO:0000256" key="9">
    <source>
        <dbReference type="SAM" id="Phobius"/>
    </source>
</evidence>
<dbReference type="SMART" id="SM00382">
    <property type="entry name" value="AAA"/>
    <property type="match status" value="2"/>
</dbReference>
<dbReference type="InterPro" id="IPR015856">
    <property type="entry name" value="ABC_transpr_CbiO/EcfA_su"/>
</dbReference>
<reference evidence="11" key="2">
    <citation type="submission" date="2023-01" db="EMBL/GenBank/DDBJ databases">
        <authorList>
            <person name="Sun Q."/>
            <person name="Evtushenko L."/>
        </authorList>
    </citation>
    <scope>NUCLEOTIDE SEQUENCE</scope>
    <source>
        <strain evidence="11">VKM Ac-1020</strain>
    </source>
</reference>
<dbReference type="GO" id="GO:0005524">
    <property type="term" value="F:ATP binding"/>
    <property type="evidence" value="ECO:0007669"/>
    <property type="project" value="UniProtKB-KW"/>
</dbReference>
<dbReference type="Proteomes" id="UP001142462">
    <property type="component" value="Unassembled WGS sequence"/>
</dbReference>
<dbReference type="EMBL" id="BSEJ01000020">
    <property type="protein sequence ID" value="GLJ62951.1"/>
    <property type="molecule type" value="Genomic_DNA"/>
</dbReference>
<keyword evidence="5" id="KW-0067">ATP-binding</keyword>
<feature type="compositionally biased region" description="Polar residues" evidence="8">
    <location>
        <begin position="625"/>
        <end position="654"/>
    </location>
</feature>
<feature type="transmembrane region" description="Helical" evidence="9">
    <location>
        <begin position="697"/>
        <end position="716"/>
    </location>
</feature>
<dbReference type="InterPro" id="IPR017871">
    <property type="entry name" value="ABC_transporter-like_CS"/>
</dbReference>
<feature type="transmembrane region" description="Helical" evidence="9">
    <location>
        <begin position="765"/>
        <end position="783"/>
    </location>
</feature>
<protein>
    <recommendedName>
        <fullName evidence="10">ABC transporter domain-containing protein</fullName>
    </recommendedName>
</protein>
<dbReference type="PROSITE" id="PS00211">
    <property type="entry name" value="ABC_TRANSPORTER_1"/>
    <property type="match status" value="2"/>
</dbReference>
<dbReference type="CDD" id="cd03225">
    <property type="entry name" value="ABC_cobalt_CbiO_domain1"/>
    <property type="match status" value="1"/>
</dbReference>